<gene>
    <name evidence="1" type="ORF">K443DRAFT_685614</name>
</gene>
<proteinExistence type="predicted"/>
<dbReference type="EMBL" id="KN838955">
    <property type="protein sequence ID" value="KIJ91911.1"/>
    <property type="molecule type" value="Genomic_DNA"/>
</dbReference>
<reference evidence="1 2" key="1">
    <citation type="submission" date="2014-04" db="EMBL/GenBank/DDBJ databases">
        <authorList>
            <consortium name="DOE Joint Genome Institute"/>
            <person name="Kuo A."/>
            <person name="Kohler A."/>
            <person name="Nagy L.G."/>
            <person name="Floudas D."/>
            <person name="Copeland A."/>
            <person name="Barry K.W."/>
            <person name="Cichocki N."/>
            <person name="Veneault-Fourrey C."/>
            <person name="LaButti K."/>
            <person name="Lindquist E.A."/>
            <person name="Lipzen A."/>
            <person name="Lundell T."/>
            <person name="Morin E."/>
            <person name="Murat C."/>
            <person name="Sun H."/>
            <person name="Tunlid A."/>
            <person name="Henrissat B."/>
            <person name="Grigoriev I.V."/>
            <person name="Hibbett D.S."/>
            <person name="Martin F."/>
            <person name="Nordberg H.P."/>
            <person name="Cantor M.N."/>
            <person name="Hua S.X."/>
        </authorList>
    </citation>
    <scope>NUCLEOTIDE SEQUENCE [LARGE SCALE GENOMIC DNA]</scope>
    <source>
        <strain evidence="1 2">LaAM-08-1</strain>
    </source>
</reference>
<evidence type="ECO:0000313" key="1">
    <source>
        <dbReference type="EMBL" id="KIJ91911.1"/>
    </source>
</evidence>
<keyword evidence="2" id="KW-1185">Reference proteome</keyword>
<protein>
    <submittedName>
        <fullName evidence="1">Unplaced genomic scaffold K443scaffold_420, whole genome shotgun sequence</fullName>
    </submittedName>
</protein>
<sequence length="186" mass="21444">MRHLQQTCLKFPLIEPSEKYVEQKPPGLSLQIFGDGAEKFVAEMMVMTLIKLLLINIRHRLHYHQQPPEDPKSSIIADGDPRQVFWKKPQRSISKIQHLRLTPRMLHVQGVGGENCLMVALFVPPFSYPHHSPQHWYSLRVQMGTHCAGLRSNLIACSTEFKTPSFNINEPITTSEVTTRLFHWNP</sequence>
<dbReference type="Proteomes" id="UP000054477">
    <property type="component" value="Unassembled WGS sequence"/>
</dbReference>
<feature type="non-terminal residue" evidence="1">
    <location>
        <position position="186"/>
    </location>
</feature>
<dbReference type="HOGENOM" id="CLU_1457785_0_0_1"/>
<evidence type="ECO:0000313" key="2">
    <source>
        <dbReference type="Proteomes" id="UP000054477"/>
    </source>
</evidence>
<organism evidence="1 2">
    <name type="scientific">Laccaria amethystina LaAM-08-1</name>
    <dbReference type="NCBI Taxonomy" id="1095629"/>
    <lineage>
        <taxon>Eukaryota</taxon>
        <taxon>Fungi</taxon>
        <taxon>Dikarya</taxon>
        <taxon>Basidiomycota</taxon>
        <taxon>Agaricomycotina</taxon>
        <taxon>Agaricomycetes</taxon>
        <taxon>Agaricomycetidae</taxon>
        <taxon>Agaricales</taxon>
        <taxon>Agaricineae</taxon>
        <taxon>Hydnangiaceae</taxon>
        <taxon>Laccaria</taxon>
    </lineage>
</organism>
<dbReference type="AlphaFoldDB" id="A0A0C9X2P2"/>
<reference evidence="2" key="2">
    <citation type="submission" date="2015-01" db="EMBL/GenBank/DDBJ databases">
        <title>Evolutionary Origins and Diversification of the Mycorrhizal Mutualists.</title>
        <authorList>
            <consortium name="DOE Joint Genome Institute"/>
            <consortium name="Mycorrhizal Genomics Consortium"/>
            <person name="Kohler A."/>
            <person name="Kuo A."/>
            <person name="Nagy L.G."/>
            <person name="Floudas D."/>
            <person name="Copeland A."/>
            <person name="Barry K.W."/>
            <person name="Cichocki N."/>
            <person name="Veneault-Fourrey C."/>
            <person name="LaButti K."/>
            <person name="Lindquist E.A."/>
            <person name="Lipzen A."/>
            <person name="Lundell T."/>
            <person name="Morin E."/>
            <person name="Murat C."/>
            <person name="Riley R."/>
            <person name="Ohm R."/>
            <person name="Sun H."/>
            <person name="Tunlid A."/>
            <person name="Henrissat B."/>
            <person name="Grigoriev I.V."/>
            <person name="Hibbett D.S."/>
            <person name="Martin F."/>
        </authorList>
    </citation>
    <scope>NUCLEOTIDE SEQUENCE [LARGE SCALE GENOMIC DNA]</scope>
    <source>
        <strain evidence="2">LaAM-08-1</strain>
    </source>
</reference>
<name>A0A0C9X2P2_9AGAR</name>
<accession>A0A0C9X2P2</accession>